<dbReference type="GeneID" id="28978836"/>
<dbReference type="Pfam" id="PF00400">
    <property type="entry name" value="WD40"/>
    <property type="match status" value="3"/>
</dbReference>
<dbReference type="STRING" id="578459.A0A0P9EJ72"/>
<dbReference type="PROSITE" id="PS50082">
    <property type="entry name" value="WD_REPEATS_2"/>
    <property type="match status" value="1"/>
</dbReference>
<dbReference type="SMART" id="SM00320">
    <property type="entry name" value="WD40"/>
    <property type="match status" value="6"/>
</dbReference>
<dbReference type="GO" id="GO:0005737">
    <property type="term" value="C:cytoplasm"/>
    <property type="evidence" value="ECO:0007669"/>
    <property type="project" value="TreeGrafter"/>
</dbReference>
<dbReference type="GO" id="GO:0080008">
    <property type="term" value="C:Cul4-RING E3 ubiquitin ligase complex"/>
    <property type="evidence" value="ECO:0007669"/>
    <property type="project" value="TreeGrafter"/>
</dbReference>
<protein>
    <submittedName>
        <fullName evidence="5">Uncharacterized protein</fullName>
    </submittedName>
</protein>
<accession>A0A0P9EJ72</accession>
<organism evidence="5 6">
    <name type="scientific">Rhodotorula graminis (strain WP1)</name>
    <dbReference type="NCBI Taxonomy" id="578459"/>
    <lineage>
        <taxon>Eukaryota</taxon>
        <taxon>Fungi</taxon>
        <taxon>Dikarya</taxon>
        <taxon>Basidiomycota</taxon>
        <taxon>Pucciniomycotina</taxon>
        <taxon>Microbotryomycetes</taxon>
        <taxon>Sporidiobolales</taxon>
        <taxon>Sporidiobolaceae</taxon>
        <taxon>Rhodotorula</taxon>
    </lineage>
</organism>
<evidence type="ECO:0000256" key="4">
    <source>
        <dbReference type="SAM" id="MobiDB-lite"/>
    </source>
</evidence>
<proteinExistence type="predicted"/>
<feature type="repeat" description="WD" evidence="3">
    <location>
        <begin position="136"/>
        <end position="178"/>
    </location>
</feature>
<feature type="compositionally biased region" description="Polar residues" evidence="4">
    <location>
        <begin position="431"/>
        <end position="447"/>
    </location>
</feature>
<sequence length="693" mass="74670">MAPATGLDDNPFLSLGTVALSPPHRHLSPAYSSLVTSPSWLARYDILQHLGDPPGPGAGGGTFAGGGHRVVREAYGSTGCVNAMAWEEGGNQARLATAGDDTKICIWSPGLDTPHNSQNGPVISPAPGYGLAETIATGHRGNVFSLKWAPNLASRLISCAADAQVRVYDLSSTTNPRLNPSTVTPPPDSPHQPWVHHEPSTACTTVLRCHTDRVKRIATEASSDVFLTCAEDGTVRQHDLRTHHVCRRNRFDNDPGDSTCPPPLVSYGPGLSLYSLTISKMRPHLFVVAGTSPFAYLHDRRMVGRTMQRDWHLAPSSLSPSSSLTQCVRRFGLPDDPDPYAHIVAAKLSPTRPRDLLVSYSAKGIYLFDTDADTVEELELADEKEERKGIGREREREEDESDYESDDEVFGVEGGVRPAAVERPAKRTRDTTAPQTLAAPSSPTVGPSQPPKRAREEVEGQGPAAVGGSIGSRDAESEGEVDEGPDELSEGEQASTDEDGWALEGDDDEPADDPYAGEPMYHPEAPLVGPVKHYTGLANTQTVKDVNFLTPDLVISGSDDGNFFIWDRESEEIKAIYKGDDDVVNVMQPHPRLPLVAISGIDSTPKLFGPTTDAAAASRANLVRDVERIKRRNASGETDRRSRLGMGGLGGITRDELLNLLFARGAAAFDDGQDEVTGDSSYFYCMPERKGAP</sequence>
<feature type="compositionally biased region" description="Polar residues" evidence="4">
    <location>
        <begin position="172"/>
        <end position="182"/>
    </location>
</feature>
<evidence type="ECO:0000256" key="3">
    <source>
        <dbReference type="PROSITE-ProRule" id="PRU00221"/>
    </source>
</evidence>
<dbReference type="InterPro" id="IPR045151">
    <property type="entry name" value="DCAF8"/>
</dbReference>
<feature type="region of interest" description="Disordered" evidence="4">
    <location>
        <begin position="172"/>
        <end position="197"/>
    </location>
</feature>
<dbReference type="InterPro" id="IPR036322">
    <property type="entry name" value="WD40_repeat_dom_sf"/>
</dbReference>
<evidence type="ECO:0000313" key="5">
    <source>
        <dbReference type="EMBL" id="KPV71705.1"/>
    </source>
</evidence>
<keyword evidence="2" id="KW-0677">Repeat</keyword>
<dbReference type="RefSeq" id="XP_018267754.1">
    <property type="nucleotide sequence ID" value="XM_018418389.1"/>
</dbReference>
<dbReference type="InterPro" id="IPR001680">
    <property type="entry name" value="WD40_rpt"/>
</dbReference>
<dbReference type="SUPFAM" id="SSF50978">
    <property type="entry name" value="WD40 repeat-like"/>
    <property type="match status" value="1"/>
</dbReference>
<dbReference type="InterPro" id="IPR015943">
    <property type="entry name" value="WD40/YVTN_repeat-like_dom_sf"/>
</dbReference>
<gene>
    <name evidence="5" type="ORF">RHOBADRAFT_56528</name>
</gene>
<dbReference type="OrthoDB" id="2414538at2759"/>
<feature type="compositionally biased region" description="Basic and acidic residues" evidence="4">
    <location>
        <begin position="384"/>
        <end position="395"/>
    </location>
</feature>
<dbReference type="Gene3D" id="2.130.10.10">
    <property type="entry name" value="YVTN repeat-like/Quinoprotein amine dehydrogenase"/>
    <property type="match status" value="2"/>
</dbReference>
<dbReference type="PANTHER" id="PTHR15574:SF40">
    <property type="entry name" value="WD AND TETRATRICOPEPTIDE REPEATS PROTEIN 1"/>
    <property type="match status" value="1"/>
</dbReference>
<evidence type="ECO:0000256" key="1">
    <source>
        <dbReference type="ARBA" id="ARBA00022574"/>
    </source>
</evidence>
<feature type="compositionally biased region" description="Acidic residues" evidence="4">
    <location>
        <begin position="477"/>
        <end position="512"/>
    </location>
</feature>
<dbReference type="AlphaFoldDB" id="A0A0P9EJ72"/>
<dbReference type="EMBL" id="KQ474092">
    <property type="protein sequence ID" value="KPV71705.1"/>
    <property type="molecule type" value="Genomic_DNA"/>
</dbReference>
<feature type="region of interest" description="Disordered" evidence="4">
    <location>
        <begin position="378"/>
        <end position="523"/>
    </location>
</feature>
<dbReference type="Proteomes" id="UP000053890">
    <property type="component" value="Unassembled WGS sequence"/>
</dbReference>
<dbReference type="PANTHER" id="PTHR15574">
    <property type="entry name" value="WD REPEAT DOMAIN-CONTAINING FAMILY"/>
    <property type="match status" value="1"/>
</dbReference>
<evidence type="ECO:0000256" key="2">
    <source>
        <dbReference type="ARBA" id="ARBA00022737"/>
    </source>
</evidence>
<name>A0A0P9EJ72_RHOGW</name>
<keyword evidence="6" id="KW-1185">Reference proteome</keyword>
<dbReference type="OMA" id="YKQRYVG"/>
<keyword evidence="1 3" id="KW-0853">WD repeat</keyword>
<dbReference type="GO" id="GO:0045717">
    <property type="term" value="P:negative regulation of fatty acid biosynthetic process"/>
    <property type="evidence" value="ECO:0007669"/>
    <property type="project" value="TreeGrafter"/>
</dbReference>
<evidence type="ECO:0000313" key="6">
    <source>
        <dbReference type="Proteomes" id="UP000053890"/>
    </source>
</evidence>
<feature type="compositionally biased region" description="Acidic residues" evidence="4">
    <location>
        <begin position="396"/>
        <end position="410"/>
    </location>
</feature>
<reference evidence="5 6" key="1">
    <citation type="journal article" date="2015" name="Front. Microbiol.">
        <title>Genome sequence of the plant growth promoting endophytic yeast Rhodotorula graminis WP1.</title>
        <authorList>
            <person name="Firrincieli A."/>
            <person name="Otillar R."/>
            <person name="Salamov A."/>
            <person name="Schmutz J."/>
            <person name="Khan Z."/>
            <person name="Redman R.S."/>
            <person name="Fleck N.D."/>
            <person name="Lindquist E."/>
            <person name="Grigoriev I.V."/>
            <person name="Doty S.L."/>
        </authorList>
    </citation>
    <scope>NUCLEOTIDE SEQUENCE [LARGE SCALE GENOMIC DNA]</scope>
    <source>
        <strain evidence="5 6">WP1</strain>
    </source>
</reference>
<dbReference type="PROSITE" id="PS50294">
    <property type="entry name" value="WD_REPEATS_REGION"/>
    <property type="match status" value="1"/>
</dbReference>